<evidence type="ECO:0000259" key="2">
    <source>
        <dbReference type="SMART" id="SM01017"/>
    </source>
</evidence>
<dbReference type="Gene3D" id="2.60.40.640">
    <property type="match status" value="1"/>
</dbReference>
<accession>A0A9P0HI81</accession>
<organism evidence="3 4">
    <name type="scientific">Nezara viridula</name>
    <name type="common">Southern green stink bug</name>
    <name type="synonym">Cimex viridulus</name>
    <dbReference type="NCBI Taxonomy" id="85310"/>
    <lineage>
        <taxon>Eukaryota</taxon>
        <taxon>Metazoa</taxon>
        <taxon>Ecdysozoa</taxon>
        <taxon>Arthropoda</taxon>
        <taxon>Hexapoda</taxon>
        <taxon>Insecta</taxon>
        <taxon>Pterygota</taxon>
        <taxon>Neoptera</taxon>
        <taxon>Paraneoptera</taxon>
        <taxon>Hemiptera</taxon>
        <taxon>Heteroptera</taxon>
        <taxon>Panheteroptera</taxon>
        <taxon>Pentatomomorpha</taxon>
        <taxon>Pentatomoidea</taxon>
        <taxon>Pentatomidae</taxon>
        <taxon>Pentatominae</taxon>
        <taxon>Nezara</taxon>
    </lineage>
</organism>
<feature type="domain" description="Arrestin C-terminal-like" evidence="2">
    <location>
        <begin position="104"/>
        <end position="229"/>
    </location>
</feature>
<evidence type="ECO:0000313" key="4">
    <source>
        <dbReference type="Proteomes" id="UP001152798"/>
    </source>
</evidence>
<evidence type="ECO:0000256" key="1">
    <source>
        <dbReference type="SAM" id="MobiDB-lite"/>
    </source>
</evidence>
<dbReference type="GO" id="GO:0015031">
    <property type="term" value="P:protein transport"/>
    <property type="evidence" value="ECO:0007669"/>
    <property type="project" value="TreeGrafter"/>
</dbReference>
<protein>
    <recommendedName>
        <fullName evidence="2">Arrestin C-terminal-like domain-containing protein</fullName>
    </recommendedName>
</protein>
<dbReference type="EMBL" id="OV725081">
    <property type="protein sequence ID" value="CAH1402212.1"/>
    <property type="molecule type" value="Genomic_DNA"/>
</dbReference>
<dbReference type="SMART" id="SM01017">
    <property type="entry name" value="Arrestin_C"/>
    <property type="match status" value="1"/>
</dbReference>
<dbReference type="GO" id="GO:0005737">
    <property type="term" value="C:cytoplasm"/>
    <property type="evidence" value="ECO:0007669"/>
    <property type="project" value="TreeGrafter"/>
</dbReference>
<feature type="region of interest" description="Disordered" evidence="1">
    <location>
        <begin position="1"/>
        <end position="20"/>
    </location>
</feature>
<dbReference type="Proteomes" id="UP001152798">
    <property type="component" value="Chromosome 5"/>
</dbReference>
<dbReference type="InterPro" id="IPR050357">
    <property type="entry name" value="Arrestin_domain-protein"/>
</dbReference>
<dbReference type="InterPro" id="IPR014752">
    <property type="entry name" value="Arrestin-like_C"/>
</dbReference>
<evidence type="ECO:0000313" key="3">
    <source>
        <dbReference type="EMBL" id="CAH1402212.1"/>
    </source>
</evidence>
<dbReference type="Pfam" id="PF02752">
    <property type="entry name" value="Arrestin_C"/>
    <property type="match status" value="1"/>
</dbReference>
<reference evidence="3" key="1">
    <citation type="submission" date="2022-01" db="EMBL/GenBank/DDBJ databases">
        <authorList>
            <person name="King R."/>
        </authorList>
    </citation>
    <scope>NUCLEOTIDE SEQUENCE</scope>
</reference>
<name>A0A9P0HI81_NEZVI</name>
<dbReference type="PANTHER" id="PTHR11188:SF17">
    <property type="entry name" value="FI21816P1"/>
    <property type="match status" value="1"/>
</dbReference>
<dbReference type="PANTHER" id="PTHR11188">
    <property type="entry name" value="ARRESTIN DOMAIN CONTAINING PROTEIN"/>
    <property type="match status" value="1"/>
</dbReference>
<proteinExistence type="predicted"/>
<dbReference type="OrthoDB" id="2333384at2759"/>
<dbReference type="AlphaFoldDB" id="A0A9P0HI81"/>
<sequence>MKDDSEQTKNILTESTPMDYRGAGEGNVEVEFNLVLKPTSPTSLCSSLGGIRYCIVSTVVYSENDSLHIAEASEPISVNQPFQLPEDCSKRVVSTIERAGVVCCIRTITAELGVSSAFLLSGQEAMISGSVMNDTNSSIRGITVNLVQSLQRQKDSKKIKRNVFSFEKGAILPGKRQSWLSEYVILPSLPPSSSNPYFKIWYTLVMEIQKASGKLIKLKIPITICNTPANKVSIPALNSGDVKFEWKKTETQDVSSEYAPLYVTHVP</sequence>
<dbReference type="InterPro" id="IPR011022">
    <property type="entry name" value="Arrestin_C-like"/>
</dbReference>
<keyword evidence="4" id="KW-1185">Reference proteome</keyword>
<dbReference type="InterPro" id="IPR014756">
    <property type="entry name" value="Ig_E-set"/>
</dbReference>
<gene>
    <name evidence="3" type="ORF">NEZAVI_LOCUS11080</name>
</gene>
<dbReference type="SUPFAM" id="SSF81296">
    <property type="entry name" value="E set domains"/>
    <property type="match status" value="1"/>
</dbReference>